<protein>
    <submittedName>
        <fullName evidence="5">Uncharacterized protein</fullName>
    </submittedName>
</protein>
<dbReference type="EMBL" id="CAJEWN010000176">
    <property type="protein sequence ID" value="CAD2170988.1"/>
    <property type="molecule type" value="Genomic_DNA"/>
</dbReference>
<dbReference type="FunFam" id="1.10.8.270:FF:000026">
    <property type="entry name" value="TBC (Tre-2/Bub2/Cdc16) domain family"/>
    <property type="match status" value="1"/>
</dbReference>
<dbReference type="SUPFAM" id="SSF47923">
    <property type="entry name" value="Ypt/Rab-GAP domain of gyp1p"/>
    <property type="match status" value="2"/>
</dbReference>
<feature type="region of interest" description="Disordered" evidence="2">
    <location>
        <begin position="576"/>
        <end position="637"/>
    </location>
</feature>
<dbReference type="AlphaFoldDB" id="A0A6V7V977"/>
<dbReference type="InterPro" id="IPR000195">
    <property type="entry name" value="Rab-GAP-TBC_dom"/>
</dbReference>
<evidence type="ECO:0000259" key="3">
    <source>
        <dbReference type="PROSITE" id="PS50003"/>
    </source>
</evidence>
<evidence type="ECO:0000259" key="4">
    <source>
        <dbReference type="PROSITE" id="PS50086"/>
    </source>
</evidence>
<reference evidence="5 6" key="1">
    <citation type="submission" date="2020-08" db="EMBL/GenBank/DDBJ databases">
        <authorList>
            <person name="Koutsovoulos G."/>
            <person name="Danchin GJ E."/>
        </authorList>
    </citation>
    <scope>NUCLEOTIDE SEQUENCE [LARGE SCALE GENOMIC DNA]</scope>
</reference>
<dbReference type="InterPro" id="IPR011993">
    <property type="entry name" value="PH-like_dom_sf"/>
</dbReference>
<feature type="compositionally biased region" description="Polar residues" evidence="2">
    <location>
        <begin position="609"/>
        <end position="624"/>
    </location>
</feature>
<feature type="region of interest" description="Disordered" evidence="2">
    <location>
        <begin position="136"/>
        <end position="163"/>
    </location>
</feature>
<dbReference type="PROSITE" id="PS50003">
    <property type="entry name" value="PH_DOMAIN"/>
    <property type="match status" value="1"/>
</dbReference>
<accession>A0A6V7V977</accession>
<proteinExistence type="predicted"/>
<feature type="coiled-coil region" evidence="1">
    <location>
        <begin position="331"/>
        <end position="365"/>
    </location>
</feature>
<dbReference type="Gene3D" id="1.10.472.80">
    <property type="entry name" value="Ypt/Rab-GAP domain of gyp1p, domain 3"/>
    <property type="match status" value="1"/>
</dbReference>
<dbReference type="Gene3D" id="2.30.29.30">
    <property type="entry name" value="Pleckstrin-homology domain (PH domain)/Phosphotyrosine-binding domain (PTB)"/>
    <property type="match status" value="1"/>
</dbReference>
<dbReference type="GO" id="GO:0031267">
    <property type="term" value="F:small GTPase binding"/>
    <property type="evidence" value="ECO:0007669"/>
    <property type="project" value="TreeGrafter"/>
</dbReference>
<dbReference type="Gene3D" id="1.10.8.270">
    <property type="entry name" value="putative rabgap domain of human tbc1 domain family member 14 like domains"/>
    <property type="match status" value="1"/>
</dbReference>
<dbReference type="InterPro" id="IPR035969">
    <property type="entry name" value="Rab-GAP_TBC_sf"/>
</dbReference>
<dbReference type="InterPro" id="IPR001849">
    <property type="entry name" value="PH_domain"/>
</dbReference>
<dbReference type="PROSITE" id="PS50086">
    <property type="entry name" value="TBC_RABGAP"/>
    <property type="match status" value="1"/>
</dbReference>
<dbReference type="Proteomes" id="UP000580250">
    <property type="component" value="Unassembled WGS sequence"/>
</dbReference>
<evidence type="ECO:0000256" key="2">
    <source>
        <dbReference type="SAM" id="MobiDB-lite"/>
    </source>
</evidence>
<feature type="coiled-coil region" evidence="1">
    <location>
        <begin position="431"/>
        <end position="472"/>
    </location>
</feature>
<sequence length="997" mass="113848">MIDSDFNFLDIENEPESNLRGSRMDGYLYKHEQRPIVGLTKKKYWFVLPKEAPVLYWYKSPSDFNCAGRIVLSGAAFTFNPRDSGIFEIHVDNECYILEAPDNKFRIEWLSSLQYNRKQYYQQNSKDNSTEIKISENSQGAVCSKNDQQDKSPTSLNRLSRNLDRNIDVSEPKSVFYLNENGGLHPGSLEIPPPICNIQSIENLINKVNDETNQLDLTTKLFRRTRNSLRNNSQSSHCNMSNFAFPQPRENCDKCAEFLKAFDQLRNKCFELTDDLVVYQDLVNSLKKSVVSAHNEKQALQQYCVDASSDMDKLAFVLEREQAFTNIQFTASELRRDIETLKADNRKLELENNSLNVTVEAYQESVRTKEELILRLVDQNSMGAPVRNSIRNRSTGHINISQVPEALLVDYGTPTDYVTKNVLAETAVSDLNEMHDLIEGYKNQNNFLNNEVIELQRIIQSLEERERRLIRQNFSLEAFYYQMKSRYVMLLNHFRSSDQPPKRVIEPSVIQNLVEEVSRPLSPFRANNSNTLASETLKSRAALSTAISNPEGIPVAAFEDLNAGILQNADPETDSLGFYLTPQKSRKSDGSKNACQEPPKDLQSPGDVQLNSCDDQPVAEQNTCKDGVEQTDPSSSVPSTSYFAYFNELKEKPAFFSQNKDLLLRLAADSQKRADDILSLVEPGNNQEFVNWLARWDSFLVNHVSHPLNPDPNLKALVRCGVPHAYRRRVWSGLVDFHVGSTQVEAGNGYYECLLRKSQKLLSEDDAALKQIDLDLARTLPNNKLFETEQSPKAGALRNILYAFRFHNKSVEYCQGLNRIGAIGLLYLEESEAFWFLVASVEHLQPLNYYSSNLVGAVIDQRVLLDLVQEKMPALHAHLQKLEVNLSLFTLSWFLTVFVDVLSHTVYIKIFDVFLYEGNKVLFRFALAILRLVELRLLECNSFSGVHTCLSNLSSIVTDYKALAKIAFNHLNPFPARLIESRRQSYYFQHRCGKFNI</sequence>
<dbReference type="SUPFAM" id="SSF50729">
    <property type="entry name" value="PH domain-like"/>
    <property type="match status" value="1"/>
</dbReference>
<evidence type="ECO:0000313" key="5">
    <source>
        <dbReference type="EMBL" id="CAD2170988.1"/>
    </source>
</evidence>
<dbReference type="InterPro" id="IPR050302">
    <property type="entry name" value="Rab_GAP_TBC_domain"/>
</dbReference>
<comment type="caution">
    <text evidence="5">The sequence shown here is derived from an EMBL/GenBank/DDBJ whole genome shotgun (WGS) entry which is preliminary data.</text>
</comment>
<dbReference type="PANTHER" id="PTHR47219:SF20">
    <property type="entry name" value="TBC1 DOMAIN FAMILY MEMBER 2B"/>
    <property type="match status" value="1"/>
</dbReference>
<dbReference type="GO" id="GO:0005096">
    <property type="term" value="F:GTPase activator activity"/>
    <property type="evidence" value="ECO:0007669"/>
    <property type="project" value="TreeGrafter"/>
</dbReference>
<organism evidence="5 6">
    <name type="scientific">Meloidogyne enterolobii</name>
    <name type="common">Root-knot nematode worm</name>
    <name type="synonym">Meloidogyne mayaguensis</name>
    <dbReference type="NCBI Taxonomy" id="390850"/>
    <lineage>
        <taxon>Eukaryota</taxon>
        <taxon>Metazoa</taxon>
        <taxon>Ecdysozoa</taxon>
        <taxon>Nematoda</taxon>
        <taxon>Chromadorea</taxon>
        <taxon>Rhabditida</taxon>
        <taxon>Tylenchina</taxon>
        <taxon>Tylenchomorpha</taxon>
        <taxon>Tylenchoidea</taxon>
        <taxon>Meloidogynidae</taxon>
        <taxon>Meloidogyninae</taxon>
        <taxon>Meloidogyne</taxon>
    </lineage>
</organism>
<dbReference type="SMART" id="SM00233">
    <property type="entry name" value="PH"/>
    <property type="match status" value="1"/>
</dbReference>
<feature type="compositionally biased region" description="Polar residues" evidence="2">
    <location>
        <begin position="151"/>
        <end position="160"/>
    </location>
</feature>
<evidence type="ECO:0000256" key="1">
    <source>
        <dbReference type="SAM" id="Coils"/>
    </source>
</evidence>
<evidence type="ECO:0000313" key="6">
    <source>
        <dbReference type="Proteomes" id="UP000580250"/>
    </source>
</evidence>
<feature type="domain" description="PH" evidence="3">
    <location>
        <begin position="21"/>
        <end position="118"/>
    </location>
</feature>
<feature type="domain" description="Rab-GAP TBC" evidence="4">
    <location>
        <begin position="721"/>
        <end position="918"/>
    </location>
</feature>
<dbReference type="Pfam" id="PF00566">
    <property type="entry name" value="RabGAP-TBC"/>
    <property type="match status" value="1"/>
</dbReference>
<dbReference type="SMART" id="SM00164">
    <property type="entry name" value="TBC"/>
    <property type="match status" value="1"/>
</dbReference>
<dbReference type="Pfam" id="PF00169">
    <property type="entry name" value="PH"/>
    <property type="match status" value="1"/>
</dbReference>
<keyword evidence="1" id="KW-0175">Coiled coil</keyword>
<gene>
    <name evidence="5" type="ORF">MENT_LOCUS22420</name>
</gene>
<name>A0A6V7V977_MELEN</name>
<dbReference type="PANTHER" id="PTHR47219">
    <property type="entry name" value="RAB GTPASE-ACTIVATING PROTEIN 1-LIKE"/>
    <property type="match status" value="1"/>
</dbReference>
<dbReference type="OrthoDB" id="294251at2759"/>